<dbReference type="Proteomes" id="UP000197138">
    <property type="component" value="Unassembled WGS sequence"/>
</dbReference>
<dbReference type="AlphaFoldDB" id="A0A218XNP8"/>
<evidence type="ECO:0000313" key="1">
    <source>
        <dbReference type="EMBL" id="OWM86121.1"/>
    </source>
</evidence>
<protein>
    <submittedName>
        <fullName evidence="1">Uncharacterized protein</fullName>
    </submittedName>
</protein>
<reference evidence="2" key="1">
    <citation type="journal article" date="2017" name="Plant J.">
        <title>The pomegranate (Punica granatum L.) genome and the genomics of punicalagin biosynthesis.</title>
        <authorList>
            <person name="Qin G."/>
            <person name="Xu C."/>
            <person name="Ming R."/>
            <person name="Tang H."/>
            <person name="Guyot R."/>
            <person name="Kramer E.M."/>
            <person name="Hu Y."/>
            <person name="Yi X."/>
            <person name="Qi Y."/>
            <person name="Xu X."/>
            <person name="Gao Z."/>
            <person name="Pan H."/>
            <person name="Jian J."/>
            <person name="Tian Y."/>
            <person name="Yue Z."/>
            <person name="Xu Y."/>
        </authorList>
    </citation>
    <scope>NUCLEOTIDE SEQUENCE [LARGE SCALE GENOMIC DNA]</scope>
    <source>
        <strain evidence="2">cv. Dabenzi</strain>
    </source>
</reference>
<proteinExistence type="predicted"/>
<evidence type="ECO:0000313" key="2">
    <source>
        <dbReference type="Proteomes" id="UP000197138"/>
    </source>
</evidence>
<sequence length="225" mass="25451">MEAMSCLLTLVSMPHPSRLLILLVTSIRRSISPNGADDSAPIWHAMEFLDKVEDATGEDSITCLNHQTASWSPNAFLPDEHKIQVSGDDNLHSNEAAIEPELIISTSGNKSMKDFPNLSHECRRFFPNSSINRAKELETKLSDAGFSPSYRLLQEVKFESRQRSELTVRDYHYDLDKVIRTARPDDRCIKSFLKQGDHSRPVAGIRDHLIEADMVHPSDVWRALP</sequence>
<accession>A0A218XNP8</accession>
<gene>
    <name evidence="1" type="ORF">CDL15_Pgr010945</name>
</gene>
<name>A0A218XNP8_PUNGR</name>
<organism evidence="1 2">
    <name type="scientific">Punica granatum</name>
    <name type="common">Pomegranate</name>
    <dbReference type="NCBI Taxonomy" id="22663"/>
    <lineage>
        <taxon>Eukaryota</taxon>
        <taxon>Viridiplantae</taxon>
        <taxon>Streptophyta</taxon>
        <taxon>Embryophyta</taxon>
        <taxon>Tracheophyta</taxon>
        <taxon>Spermatophyta</taxon>
        <taxon>Magnoliopsida</taxon>
        <taxon>eudicotyledons</taxon>
        <taxon>Gunneridae</taxon>
        <taxon>Pentapetalae</taxon>
        <taxon>rosids</taxon>
        <taxon>malvids</taxon>
        <taxon>Myrtales</taxon>
        <taxon>Lythraceae</taxon>
        <taxon>Punica</taxon>
    </lineage>
</organism>
<dbReference type="EMBL" id="MTKT01001090">
    <property type="protein sequence ID" value="OWM86121.1"/>
    <property type="molecule type" value="Genomic_DNA"/>
</dbReference>
<comment type="caution">
    <text evidence="1">The sequence shown here is derived from an EMBL/GenBank/DDBJ whole genome shotgun (WGS) entry which is preliminary data.</text>
</comment>